<dbReference type="Gene3D" id="3.90.660.50">
    <property type="match status" value="1"/>
</dbReference>
<protein>
    <submittedName>
        <fullName evidence="2">FAD-dependent oxidoreductase</fullName>
    </submittedName>
</protein>
<dbReference type="PANTHER" id="PTHR42923:SF46">
    <property type="entry name" value="AMINE OXIDASE"/>
    <property type="match status" value="1"/>
</dbReference>
<dbReference type="EMBL" id="CP159289">
    <property type="protein sequence ID" value="XCH23330.1"/>
    <property type="molecule type" value="Genomic_DNA"/>
</dbReference>
<dbReference type="Pfam" id="PF01593">
    <property type="entry name" value="Amino_oxidase"/>
    <property type="match status" value="1"/>
</dbReference>
<organism evidence="2">
    <name type="scientific">Dyadobacter sp. 676</name>
    <dbReference type="NCBI Taxonomy" id="3088362"/>
    <lineage>
        <taxon>Bacteria</taxon>
        <taxon>Pseudomonadati</taxon>
        <taxon>Bacteroidota</taxon>
        <taxon>Cytophagia</taxon>
        <taxon>Cytophagales</taxon>
        <taxon>Spirosomataceae</taxon>
        <taxon>Dyadobacter</taxon>
    </lineage>
</organism>
<dbReference type="InterPro" id="IPR050464">
    <property type="entry name" value="Zeta_carotene_desat/Oxidored"/>
</dbReference>
<accession>A0AAU8FFN3</accession>
<dbReference type="PANTHER" id="PTHR42923">
    <property type="entry name" value="PROTOPORPHYRINOGEN OXIDASE"/>
    <property type="match status" value="1"/>
</dbReference>
<name>A0AAU8FFN3_9BACT</name>
<evidence type="ECO:0000259" key="1">
    <source>
        <dbReference type="Pfam" id="PF01593"/>
    </source>
</evidence>
<evidence type="ECO:0000313" key="2">
    <source>
        <dbReference type="EMBL" id="XCH23330.1"/>
    </source>
</evidence>
<dbReference type="InterPro" id="IPR002937">
    <property type="entry name" value="Amino_oxidase"/>
</dbReference>
<dbReference type="RefSeq" id="WP_353718656.1">
    <property type="nucleotide sequence ID" value="NZ_CP159289.1"/>
</dbReference>
<dbReference type="AlphaFoldDB" id="A0AAU8FFN3"/>
<feature type="domain" description="Amine oxidase" evidence="1">
    <location>
        <begin position="3"/>
        <end position="391"/>
    </location>
</feature>
<proteinExistence type="predicted"/>
<dbReference type="Gene3D" id="3.50.50.60">
    <property type="entry name" value="FAD/NAD(P)-binding domain"/>
    <property type="match status" value="1"/>
</dbReference>
<sequence>MMVESGLHRYLGFYKEMPALLKRAGIDIDKLFYWEDEIIIRLKGGICGTFGLAPLFSPFRTLKSIFGNSHIFSSRQKLLILRFFVSGLWKTARQPTVMDGLTILEYAQQKRLPEDIVTKLLTPLSAGLFFLQPDKYSAFVFFGLFLPFLHRSYRNRVGAFNGGMTEVMAAPIGEYIQKLGGEIFLSSPVDELVIKDGQATGVIVAGRRYDADSVVLATSLAPAQRLLADLVPHYPSFSTMLKLQTMPSVTIQIELSQRCMPKDRTTFAPQTCLASFSEQAGSTFKASKGRLSIILTPPEQFVNLDKETILQRVTADLEAIDIHIRNTILDSRIVIEAEDFYALVPGAEALKPEQRTAVKGLVLAGDYTRQRYLATMEGAVYSGKQAAHIILDQDRNT</sequence>
<dbReference type="InterPro" id="IPR036188">
    <property type="entry name" value="FAD/NAD-bd_sf"/>
</dbReference>
<dbReference type="GO" id="GO:0016491">
    <property type="term" value="F:oxidoreductase activity"/>
    <property type="evidence" value="ECO:0007669"/>
    <property type="project" value="InterPro"/>
</dbReference>
<reference evidence="2" key="1">
    <citation type="submission" date="2024-06" db="EMBL/GenBank/DDBJ databases">
        <title>Sequencing and assembly of the genome of Dyadobacter sp. strain 676, a symbiont of Cyamopsis tetragonoloba.</title>
        <authorList>
            <person name="Guro P."/>
            <person name="Sazanova A."/>
            <person name="Kuznetsova I."/>
            <person name="Belimov A."/>
            <person name="Safronova V."/>
        </authorList>
    </citation>
    <scope>NUCLEOTIDE SEQUENCE</scope>
    <source>
        <strain evidence="2">676</strain>
    </source>
</reference>
<gene>
    <name evidence="2" type="ORF">ABV298_23835</name>
</gene>
<dbReference type="SUPFAM" id="SSF51905">
    <property type="entry name" value="FAD/NAD(P)-binding domain"/>
    <property type="match status" value="1"/>
</dbReference>